<evidence type="ECO:0008006" key="3">
    <source>
        <dbReference type="Google" id="ProtNLM"/>
    </source>
</evidence>
<sequence length="91" mass="9731">MSFDPEAKAEPTCVRFRIRLPDGGMNTAAVSARALVECFGAEMNADSLLDCYRKHFRAIHATACERGEPASDGGVLVTASSLRGRTADCPL</sequence>
<evidence type="ECO:0000313" key="2">
    <source>
        <dbReference type="Proteomes" id="UP001501671"/>
    </source>
</evidence>
<dbReference type="EMBL" id="BAABFO010000015">
    <property type="protein sequence ID" value="GAA4336349.1"/>
    <property type="molecule type" value="Genomic_DNA"/>
</dbReference>
<accession>A0ABP8HAQ8</accession>
<evidence type="ECO:0000313" key="1">
    <source>
        <dbReference type="EMBL" id="GAA4336349.1"/>
    </source>
</evidence>
<organism evidence="1 2">
    <name type="scientific">Pigmentiphaga soli</name>
    <dbReference type="NCBI Taxonomy" id="1007095"/>
    <lineage>
        <taxon>Bacteria</taxon>
        <taxon>Pseudomonadati</taxon>
        <taxon>Pseudomonadota</taxon>
        <taxon>Betaproteobacteria</taxon>
        <taxon>Burkholderiales</taxon>
        <taxon>Alcaligenaceae</taxon>
        <taxon>Pigmentiphaga</taxon>
    </lineage>
</organism>
<dbReference type="RefSeq" id="WP_345250730.1">
    <property type="nucleotide sequence ID" value="NZ_BAABFO010000015.1"/>
</dbReference>
<proteinExistence type="predicted"/>
<name>A0ABP8HAQ8_9BURK</name>
<protein>
    <recommendedName>
        <fullName evidence="3">DUF1488 domain-containing protein</fullName>
    </recommendedName>
</protein>
<keyword evidence="2" id="KW-1185">Reference proteome</keyword>
<gene>
    <name evidence="1" type="ORF">GCM10023144_30590</name>
</gene>
<dbReference type="Proteomes" id="UP001501671">
    <property type="component" value="Unassembled WGS sequence"/>
</dbReference>
<reference evidence="2" key="1">
    <citation type="journal article" date="2019" name="Int. J. Syst. Evol. Microbiol.">
        <title>The Global Catalogue of Microorganisms (GCM) 10K type strain sequencing project: providing services to taxonomists for standard genome sequencing and annotation.</title>
        <authorList>
            <consortium name="The Broad Institute Genomics Platform"/>
            <consortium name="The Broad Institute Genome Sequencing Center for Infectious Disease"/>
            <person name="Wu L."/>
            <person name="Ma J."/>
        </authorList>
    </citation>
    <scope>NUCLEOTIDE SEQUENCE [LARGE SCALE GENOMIC DNA]</scope>
    <source>
        <strain evidence="2">JCM 17666</strain>
    </source>
</reference>
<comment type="caution">
    <text evidence="1">The sequence shown here is derived from an EMBL/GenBank/DDBJ whole genome shotgun (WGS) entry which is preliminary data.</text>
</comment>